<dbReference type="Proteomes" id="UP001150238">
    <property type="component" value="Unassembled WGS sequence"/>
</dbReference>
<feature type="signal peptide" evidence="1">
    <location>
        <begin position="1"/>
        <end position="24"/>
    </location>
</feature>
<accession>A0A9W8ZXQ7</accession>
<reference evidence="2" key="1">
    <citation type="submission" date="2022-08" db="EMBL/GenBank/DDBJ databases">
        <authorList>
            <consortium name="DOE Joint Genome Institute"/>
            <person name="Min B."/>
            <person name="Riley R."/>
            <person name="Sierra-Patev S."/>
            <person name="Naranjo-Ortiz M."/>
            <person name="Looney B."/>
            <person name="Konkel Z."/>
            <person name="Slot J.C."/>
            <person name="Sakamoto Y."/>
            <person name="Steenwyk J.L."/>
            <person name="Rokas A."/>
            <person name="Carro J."/>
            <person name="Camarero S."/>
            <person name="Ferreira P."/>
            <person name="Molpeceres G."/>
            <person name="Ruiz-Duenas F.J."/>
            <person name="Serrano A."/>
            <person name="Henrissat B."/>
            <person name="Drula E."/>
            <person name="Hughes K.W."/>
            <person name="Mata J.L."/>
            <person name="Ishikawa N.K."/>
            <person name="Vargas-Isla R."/>
            <person name="Ushijima S."/>
            <person name="Smith C.A."/>
            <person name="Ahrendt S."/>
            <person name="Andreopoulos W."/>
            <person name="He G."/>
            <person name="Labutti K."/>
            <person name="Lipzen A."/>
            <person name="Ng V."/>
            <person name="Sandor L."/>
            <person name="Barry K."/>
            <person name="Martinez A.T."/>
            <person name="Xiao Y."/>
            <person name="Gibbons J.G."/>
            <person name="Terashima K."/>
            <person name="Hibbett D.S."/>
            <person name="Grigoriev I.V."/>
        </authorList>
    </citation>
    <scope>NUCLEOTIDE SEQUENCE</scope>
    <source>
        <strain evidence="2">Sp2 HRB7682 ss15</strain>
    </source>
</reference>
<evidence type="ECO:0000313" key="2">
    <source>
        <dbReference type="EMBL" id="KAJ4469753.1"/>
    </source>
</evidence>
<proteinExistence type="predicted"/>
<comment type="caution">
    <text evidence="2">The sequence shown here is derived from an EMBL/GenBank/DDBJ whole genome shotgun (WGS) entry which is preliminary data.</text>
</comment>
<name>A0A9W8ZXQ7_9AGAR</name>
<sequence>MMRGSSVVLFLVSMISMMAKTIQSAPTPAEPVNRLDPVRVKLLGKDLEDSGRNPSWILDFYGNNAYLNDEDKKVFNKPLGKAVIGPQIDCEGYHNEGIYLLQEDYTSSKILGSKIHRKTAVIVKVMDEVDKNALGEVRALKDVDLYIDSGMAIIHKQREPVILMGKVEGVSILDTVQFKDAVKGGNEKEIDGWLEQMRPLVKEQVVFWALGEKRLLHADFNLGNIHIGAKTAPSGTSQEVRFDYPIKKARVLDFGYPGIFKVSDRVTKEEVEKWFELQWESRTSKSVEPGICRIL</sequence>
<gene>
    <name evidence="2" type="ORF">C8J55DRAFT_523687</name>
</gene>
<keyword evidence="1" id="KW-0732">Signal</keyword>
<evidence type="ECO:0000256" key="1">
    <source>
        <dbReference type="SAM" id="SignalP"/>
    </source>
</evidence>
<feature type="chain" id="PRO_5040914809" description="Protein kinase domain-containing protein" evidence="1">
    <location>
        <begin position="25"/>
        <end position="295"/>
    </location>
</feature>
<evidence type="ECO:0000313" key="3">
    <source>
        <dbReference type="Proteomes" id="UP001150238"/>
    </source>
</evidence>
<reference evidence="2" key="2">
    <citation type="journal article" date="2023" name="Proc. Natl. Acad. Sci. U.S.A.">
        <title>A global phylogenomic analysis of the shiitake genus Lentinula.</title>
        <authorList>
            <person name="Sierra-Patev S."/>
            <person name="Min B."/>
            <person name="Naranjo-Ortiz M."/>
            <person name="Looney B."/>
            <person name="Konkel Z."/>
            <person name="Slot J.C."/>
            <person name="Sakamoto Y."/>
            <person name="Steenwyk J.L."/>
            <person name="Rokas A."/>
            <person name="Carro J."/>
            <person name="Camarero S."/>
            <person name="Ferreira P."/>
            <person name="Molpeceres G."/>
            <person name="Ruiz-Duenas F.J."/>
            <person name="Serrano A."/>
            <person name="Henrissat B."/>
            <person name="Drula E."/>
            <person name="Hughes K.W."/>
            <person name="Mata J.L."/>
            <person name="Ishikawa N.K."/>
            <person name="Vargas-Isla R."/>
            <person name="Ushijima S."/>
            <person name="Smith C.A."/>
            <person name="Donoghue J."/>
            <person name="Ahrendt S."/>
            <person name="Andreopoulos W."/>
            <person name="He G."/>
            <person name="LaButti K."/>
            <person name="Lipzen A."/>
            <person name="Ng V."/>
            <person name="Riley R."/>
            <person name="Sandor L."/>
            <person name="Barry K."/>
            <person name="Martinez A.T."/>
            <person name="Xiao Y."/>
            <person name="Gibbons J.G."/>
            <person name="Terashima K."/>
            <person name="Grigoriev I.V."/>
            <person name="Hibbett D."/>
        </authorList>
    </citation>
    <scope>NUCLEOTIDE SEQUENCE</scope>
    <source>
        <strain evidence="2">Sp2 HRB7682 ss15</strain>
    </source>
</reference>
<evidence type="ECO:0008006" key="4">
    <source>
        <dbReference type="Google" id="ProtNLM"/>
    </source>
</evidence>
<organism evidence="2 3">
    <name type="scientific">Lentinula lateritia</name>
    <dbReference type="NCBI Taxonomy" id="40482"/>
    <lineage>
        <taxon>Eukaryota</taxon>
        <taxon>Fungi</taxon>
        <taxon>Dikarya</taxon>
        <taxon>Basidiomycota</taxon>
        <taxon>Agaricomycotina</taxon>
        <taxon>Agaricomycetes</taxon>
        <taxon>Agaricomycetidae</taxon>
        <taxon>Agaricales</taxon>
        <taxon>Marasmiineae</taxon>
        <taxon>Omphalotaceae</taxon>
        <taxon>Lentinula</taxon>
    </lineage>
</organism>
<protein>
    <recommendedName>
        <fullName evidence="4">Protein kinase domain-containing protein</fullName>
    </recommendedName>
</protein>
<dbReference type="EMBL" id="JANVFS010000034">
    <property type="protein sequence ID" value="KAJ4469753.1"/>
    <property type="molecule type" value="Genomic_DNA"/>
</dbReference>
<dbReference type="AlphaFoldDB" id="A0A9W8ZXQ7"/>